<evidence type="ECO:0000313" key="3">
    <source>
        <dbReference type="EMBL" id="QTD51746.1"/>
    </source>
</evidence>
<dbReference type="Proteomes" id="UP000663929">
    <property type="component" value="Chromosome"/>
</dbReference>
<feature type="transmembrane region" description="Helical" evidence="2">
    <location>
        <begin position="260"/>
        <end position="285"/>
    </location>
</feature>
<dbReference type="EMBL" id="CP071793">
    <property type="protein sequence ID" value="QTD51746.1"/>
    <property type="molecule type" value="Genomic_DNA"/>
</dbReference>
<evidence type="ECO:0000256" key="2">
    <source>
        <dbReference type="SAM" id="Phobius"/>
    </source>
</evidence>
<sequence length="373" mass="42338">MNKYLKHRWMILILVVIFGLTAISAILFVNTTNGLTQNKLQQELALKALTEQKREAARLPSKTLEDYPGLLSKGAEWARKNTPVKFGEYQSALLAQRMAVEQANERYSKSSKELIAEELRLRGKQPYHLAYLIIASFLLIITVSVFIYFVQSRTADIEPINPDSSISASNAGDTPKQTGTTSSESRRTTDIGQTICQRLEREIQRLNFHALINLGIGLLVAAFGLWFFWYYGSLTDDTLSLRGIIENINLGDTNLLILFLYVYLPKVAFSVLVEILAFFFLRLYLQHSSDIKNFQHELTNMQARLHALEVAQKDQNHAVLNVALKDMATTERNYVLSKGQTTVDLEKAKQNKELVDKIIEMGQKFLLMKSKGK</sequence>
<keyword evidence="2" id="KW-0812">Transmembrane</keyword>
<keyword evidence="4" id="KW-1185">Reference proteome</keyword>
<keyword evidence="2" id="KW-0472">Membrane</keyword>
<accession>A0A8A4TP53</accession>
<gene>
    <name evidence="3" type="ORF">J3U87_04690</name>
</gene>
<dbReference type="RefSeq" id="WP_237381868.1">
    <property type="nucleotide sequence ID" value="NZ_CP071793.1"/>
</dbReference>
<evidence type="ECO:0000313" key="4">
    <source>
        <dbReference type="Proteomes" id="UP000663929"/>
    </source>
</evidence>
<dbReference type="AlphaFoldDB" id="A0A8A4TP53"/>
<dbReference type="KEGG" id="scor:J3U87_04690"/>
<proteinExistence type="predicted"/>
<keyword evidence="2" id="KW-1133">Transmembrane helix</keyword>
<feature type="transmembrane region" description="Helical" evidence="2">
    <location>
        <begin position="129"/>
        <end position="150"/>
    </location>
</feature>
<feature type="compositionally biased region" description="Polar residues" evidence="1">
    <location>
        <begin position="164"/>
        <end position="177"/>
    </location>
</feature>
<feature type="region of interest" description="Disordered" evidence="1">
    <location>
        <begin position="164"/>
        <end position="188"/>
    </location>
</feature>
<name>A0A8A4TP53_SULCO</name>
<evidence type="ECO:0000256" key="1">
    <source>
        <dbReference type="SAM" id="MobiDB-lite"/>
    </source>
</evidence>
<feature type="transmembrane region" description="Helical" evidence="2">
    <location>
        <begin position="208"/>
        <end position="231"/>
    </location>
</feature>
<protein>
    <submittedName>
        <fullName evidence="3">Uncharacterized protein</fullName>
    </submittedName>
</protein>
<organism evidence="3 4">
    <name type="scientific">Sulfidibacter corallicola</name>
    <dbReference type="NCBI Taxonomy" id="2818388"/>
    <lineage>
        <taxon>Bacteria</taxon>
        <taxon>Pseudomonadati</taxon>
        <taxon>Acidobacteriota</taxon>
        <taxon>Holophagae</taxon>
        <taxon>Acanthopleuribacterales</taxon>
        <taxon>Acanthopleuribacteraceae</taxon>
        <taxon>Sulfidibacter</taxon>
    </lineage>
</organism>
<feature type="transmembrane region" description="Helical" evidence="2">
    <location>
        <begin position="9"/>
        <end position="29"/>
    </location>
</feature>
<reference evidence="3" key="1">
    <citation type="submission" date="2021-03" db="EMBL/GenBank/DDBJ databases">
        <title>Acanthopleuribacteraceae sp. M133.</title>
        <authorList>
            <person name="Wang G."/>
        </authorList>
    </citation>
    <scope>NUCLEOTIDE SEQUENCE</scope>
    <source>
        <strain evidence="3">M133</strain>
    </source>
</reference>